<dbReference type="GO" id="GO:0003938">
    <property type="term" value="F:IMP dehydrogenase activity"/>
    <property type="evidence" value="ECO:0007669"/>
    <property type="project" value="InterPro"/>
</dbReference>
<dbReference type="PANTHER" id="PTHR11911:SF111">
    <property type="entry name" value="INOSINE-5'-MONOPHOSPHATE DEHYDROGENASE"/>
    <property type="match status" value="1"/>
</dbReference>
<evidence type="ECO:0000259" key="13">
    <source>
        <dbReference type="PROSITE" id="PS51371"/>
    </source>
</evidence>
<reference evidence="14 15" key="1">
    <citation type="journal article" date="2015" name="Nature">
        <title>rRNA introns, odd ribosomes, and small enigmatic genomes across a large radiation of phyla.</title>
        <authorList>
            <person name="Brown C.T."/>
            <person name="Hug L.A."/>
            <person name="Thomas B.C."/>
            <person name="Sharon I."/>
            <person name="Castelle C.J."/>
            <person name="Singh A."/>
            <person name="Wilkins M.J."/>
            <person name="Williams K.H."/>
            <person name="Banfield J.F."/>
        </authorList>
    </citation>
    <scope>NUCLEOTIDE SEQUENCE [LARGE SCALE GENOMIC DNA]</scope>
</reference>
<protein>
    <submittedName>
        <fullName evidence="14">Inosine-5'-monophosphate dehydrogenase</fullName>
    </submittedName>
</protein>
<dbReference type="Proteomes" id="UP000034539">
    <property type="component" value="Unassembled WGS sequence"/>
</dbReference>
<dbReference type="CDD" id="cd00381">
    <property type="entry name" value="IMPDH"/>
    <property type="match status" value="1"/>
</dbReference>
<dbReference type="SMART" id="SM00116">
    <property type="entry name" value="CBS"/>
    <property type="match status" value="2"/>
</dbReference>
<dbReference type="CDD" id="cd04601">
    <property type="entry name" value="CBS_pair_IMPDH"/>
    <property type="match status" value="1"/>
</dbReference>
<evidence type="ECO:0000256" key="7">
    <source>
        <dbReference type="ARBA" id="ARBA00023002"/>
    </source>
</evidence>
<proteinExistence type="inferred from homology"/>
<evidence type="ECO:0000313" key="14">
    <source>
        <dbReference type="EMBL" id="KKR34061.1"/>
    </source>
</evidence>
<keyword evidence="9" id="KW-0520">NAD</keyword>
<keyword evidence="5" id="KW-0658">Purine biosynthesis</keyword>
<dbReference type="GO" id="GO:0006177">
    <property type="term" value="P:GMP biosynthetic process"/>
    <property type="evidence" value="ECO:0007669"/>
    <property type="project" value="UniProtKB-KW"/>
</dbReference>
<keyword evidence="5" id="KW-0332">GMP biosynthesis</keyword>
<comment type="caution">
    <text evidence="14">The sequence shown here is derived from an EMBL/GenBank/DDBJ whole genome shotgun (WGS) entry which is preliminary data.</text>
</comment>
<feature type="binding site" description="in other chain" evidence="10">
    <location>
        <position position="306"/>
    </location>
    <ligand>
        <name>K(+)</name>
        <dbReference type="ChEBI" id="CHEBI:29103"/>
        <note>ligand shared between two tetrameric partners</note>
    </ligand>
</feature>
<gene>
    <name evidence="14" type="ORF">UT63_C0007G0016</name>
</gene>
<dbReference type="InterPro" id="IPR000644">
    <property type="entry name" value="CBS_dom"/>
</dbReference>
<dbReference type="InterPro" id="IPR013785">
    <property type="entry name" value="Aldolase_TIM"/>
</dbReference>
<evidence type="ECO:0000256" key="9">
    <source>
        <dbReference type="PIRSR" id="PIRSR000130-3"/>
    </source>
</evidence>
<dbReference type="NCBIfam" id="TIGR01302">
    <property type="entry name" value="IMP_dehydrog"/>
    <property type="match status" value="1"/>
</dbReference>
<keyword evidence="4" id="KW-0677">Repeat</keyword>
<keyword evidence="8 11" id="KW-0129">CBS domain</keyword>
<feature type="domain" description="CBS" evidence="13">
    <location>
        <begin position="154"/>
        <end position="213"/>
    </location>
</feature>
<dbReference type="SUPFAM" id="SSF54631">
    <property type="entry name" value="CBS-domain pair"/>
    <property type="match status" value="1"/>
</dbReference>
<evidence type="ECO:0000256" key="6">
    <source>
        <dbReference type="ARBA" id="ARBA00022958"/>
    </source>
</evidence>
<dbReference type="PATRIC" id="fig|1618450.3.peg.237"/>
<feature type="binding site" description="in other chain" evidence="10">
    <location>
        <position position="301"/>
    </location>
    <ligand>
        <name>K(+)</name>
        <dbReference type="ChEBI" id="CHEBI:29103"/>
        <note>ligand shared between two tetrameric partners</note>
    </ligand>
</feature>
<dbReference type="PANTHER" id="PTHR11911">
    <property type="entry name" value="INOSINE-5-MONOPHOSPHATE DEHYDROGENASE RELATED"/>
    <property type="match status" value="1"/>
</dbReference>
<dbReference type="InterPro" id="IPR046342">
    <property type="entry name" value="CBS_dom_sf"/>
</dbReference>
<organism evidence="14 15">
    <name type="scientific">Candidatus Gottesmanbacteria bacterium GW2011_GWC2_39_8</name>
    <dbReference type="NCBI Taxonomy" id="1618450"/>
    <lineage>
        <taxon>Bacteria</taxon>
        <taxon>Candidatus Gottesmaniibacteriota</taxon>
    </lineage>
</organism>
<feature type="binding site" evidence="9">
    <location>
        <begin position="299"/>
        <end position="301"/>
    </location>
    <ligand>
        <name>NAD(+)</name>
        <dbReference type="ChEBI" id="CHEBI:57540"/>
    </ligand>
</feature>
<dbReference type="EMBL" id="LBXN01000007">
    <property type="protein sequence ID" value="KKR34061.1"/>
    <property type="molecule type" value="Genomic_DNA"/>
</dbReference>
<evidence type="ECO:0000256" key="10">
    <source>
        <dbReference type="PIRSR" id="PIRSR000130-4"/>
    </source>
</evidence>
<evidence type="ECO:0000313" key="15">
    <source>
        <dbReference type="Proteomes" id="UP000034539"/>
    </source>
</evidence>
<dbReference type="GO" id="GO:0046872">
    <property type="term" value="F:metal ion binding"/>
    <property type="evidence" value="ECO:0007669"/>
    <property type="project" value="UniProtKB-KW"/>
</dbReference>
<comment type="subunit">
    <text evidence="2">Homotetramer.</text>
</comment>
<name>A0A0G0Q9P5_9BACT</name>
<dbReference type="Pfam" id="PF00571">
    <property type="entry name" value="CBS"/>
    <property type="match status" value="2"/>
</dbReference>
<feature type="binding site" description="in other chain" evidence="10">
    <location>
        <position position="303"/>
    </location>
    <ligand>
        <name>K(+)</name>
        <dbReference type="ChEBI" id="CHEBI:29103"/>
        <note>ligand shared between two tetrameric partners</note>
    </ligand>
</feature>
<sequence length="480" mass="52147">MKMRTDVGLAYDDVLLVPKRSRIAHRGDVSTKTKLSRHITLNIPFVSANMDTVTESKMAIALAREGGIGMIHRFMTISRQVEEVKKVKRFEGFMVDNPFTLRPDATLKEALELMNLKQISGFLIVDNKEKLLGVLSRRDMLFVDDFKIPVHKLMTPFAKLITAGVSVKKEEARKLLQKYKVEKLPVIDEKGILKGLITSRSLESLQKHPYSAKDRNGSLLVGAAVGAVGDYVERSKALLDAGADVLIVDVAHGHNEVAISAIATLRKKYKDAELIGGNIATPEAAFDLIKMGVDSVKVGIGPGGLCTTRIVAGVGVPQWTAVKECSTLAKKYKIPVIADGGTNHLGDITKALAVGGSCCMLAGWFAGTDESPGEIIMRKGMKYKAHRGSASFLAVADRKIASSSSPSAERLNTIVAEGVEALIPYKGRVSDVIYQLLGGLRSGMSYCNASKIEELWKNAEFVRITEAGLRESKSHNVEEI</sequence>
<feature type="domain" description="CBS" evidence="13">
    <location>
        <begin position="94"/>
        <end position="150"/>
    </location>
</feature>
<evidence type="ECO:0000256" key="8">
    <source>
        <dbReference type="ARBA" id="ARBA00023122"/>
    </source>
</evidence>
<dbReference type="Gene3D" id="3.20.20.70">
    <property type="entry name" value="Aldolase class I"/>
    <property type="match status" value="1"/>
</dbReference>
<dbReference type="FunFam" id="3.20.20.70:FF:000003">
    <property type="entry name" value="GMP reductase"/>
    <property type="match status" value="1"/>
</dbReference>
<dbReference type="GO" id="GO:0006183">
    <property type="term" value="P:GTP biosynthetic process"/>
    <property type="evidence" value="ECO:0007669"/>
    <property type="project" value="TreeGrafter"/>
</dbReference>
<feature type="binding site" evidence="9">
    <location>
        <begin position="249"/>
        <end position="251"/>
    </location>
    <ligand>
        <name>NAD(+)</name>
        <dbReference type="ChEBI" id="CHEBI:57540"/>
    </ligand>
</feature>
<dbReference type="AlphaFoldDB" id="A0A0G0Q9P5"/>
<dbReference type="SMART" id="SM01240">
    <property type="entry name" value="IMPDH"/>
    <property type="match status" value="1"/>
</dbReference>
<evidence type="ECO:0000256" key="11">
    <source>
        <dbReference type="PROSITE-ProRule" id="PRU00703"/>
    </source>
</evidence>
<keyword evidence="7 12" id="KW-0560">Oxidoreductase</keyword>
<evidence type="ECO:0000256" key="4">
    <source>
        <dbReference type="ARBA" id="ARBA00022737"/>
    </source>
</evidence>
<evidence type="ECO:0000256" key="1">
    <source>
        <dbReference type="ARBA" id="ARBA00005502"/>
    </source>
</evidence>
<accession>A0A0G0Q9P5</accession>
<dbReference type="InterPro" id="IPR001093">
    <property type="entry name" value="IMP_DH_GMPRt"/>
</dbReference>
<dbReference type="InterPro" id="IPR005990">
    <property type="entry name" value="IMP_DH"/>
</dbReference>
<dbReference type="Pfam" id="PF00478">
    <property type="entry name" value="IMPDH"/>
    <property type="match status" value="1"/>
</dbReference>
<evidence type="ECO:0000256" key="3">
    <source>
        <dbReference type="ARBA" id="ARBA00022723"/>
    </source>
</evidence>
<evidence type="ECO:0000256" key="5">
    <source>
        <dbReference type="ARBA" id="ARBA00022749"/>
    </source>
</evidence>
<dbReference type="PROSITE" id="PS51371">
    <property type="entry name" value="CBS"/>
    <property type="match status" value="2"/>
</dbReference>
<evidence type="ECO:0000256" key="2">
    <source>
        <dbReference type="ARBA" id="ARBA00011881"/>
    </source>
</evidence>
<evidence type="ECO:0000256" key="12">
    <source>
        <dbReference type="RuleBase" id="RU003927"/>
    </source>
</evidence>
<keyword evidence="6 10" id="KW-0630">Potassium</keyword>
<comment type="similarity">
    <text evidence="1 12">Belongs to the IMPDH/GMPR family.</text>
</comment>
<keyword evidence="3" id="KW-0479">Metal-binding</keyword>
<dbReference type="PIRSF" id="PIRSF000130">
    <property type="entry name" value="IMPDH"/>
    <property type="match status" value="1"/>
</dbReference>
<dbReference type="SUPFAM" id="SSF51412">
    <property type="entry name" value="Inosine monophosphate dehydrogenase (IMPDH)"/>
    <property type="match status" value="1"/>
</dbReference>